<sequence>MLNTALHLNPNVFEDDVKVASTREGFGRGLVQAANEDTNIVAITADLRDSTKLTEFANQFPQRYIDVGIAEQNLIGVAAGLASAGKIAFATSYGVFSPGRNWDFIRTAVAYSKNNVKIVASHCGLSVGEDGATHQALEDIALTRVIPNITVVSPCDYQQAVQATLAIAKTPEPTYLRLYRPNTPQITTDKTPFELGKAQVFIEGSDITLITTGALTHEVLKAAKYLKEKHNIGAEVVNVHTIKPLDTKTILESVKKTKKVVTIEEHQKAGGLGSAIAELLATDAPTRMGFIAINDMFGQSAKYWQLWDKYELSEKFIVKKALNIIESIS</sequence>
<evidence type="ECO:0000259" key="5">
    <source>
        <dbReference type="SMART" id="SM00861"/>
    </source>
</evidence>
<dbReference type="EMBL" id="JAGQNX010000129">
    <property type="protein sequence ID" value="MCA9308652.1"/>
    <property type="molecule type" value="Genomic_DNA"/>
</dbReference>
<comment type="caution">
    <text evidence="6">The sequence shown here is derived from an EMBL/GenBank/DDBJ whole genome shotgun (WGS) entry which is preliminary data.</text>
</comment>
<dbReference type="GO" id="GO:0016740">
    <property type="term" value="F:transferase activity"/>
    <property type="evidence" value="ECO:0007669"/>
    <property type="project" value="UniProtKB-KW"/>
</dbReference>
<proteinExistence type="inferred from homology"/>
<dbReference type="Proteomes" id="UP000740557">
    <property type="component" value="Unassembled WGS sequence"/>
</dbReference>
<dbReference type="InterPro" id="IPR005475">
    <property type="entry name" value="Transketolase-like_Pyr-bd"/>
</dbReference>
<dbReference type="SMART" id="SM00861">
    <property type="entry name" value="Transket_pyr"/>
    <property type="match status" value="1"/>
</dbReference>
<name>A0A955ECX7_UNCKA</name>
<evidence type="ECO:0000313" key="6">
    <source>
        <dbReference type="EMBL" id="MCA9308652.1"/>
    </source>
</evidence>
<dbReference type="PANTHER" id="PTHR43825">
    <property type="entry name" value="PYRUVATE DEHYDROGENASE E1 COMPONENT"/>
    <property type="match status" value="1"/>
</dbReference>
<reference evidence="6" key="1">
    <citation type="submission" date="2020-04" db="EMBL/GenBank/DDBJ databases">
        <authorList>
            <person name="Zhang T."/>
        </authorList>
    </citation>
    <scope>NUCLEOTIDE SEQUENCE</scope>
    <source>
        <strain evidence="6">HKST-UBA79</strain>
    </source>
</reference>
<evidence type="ECO:0000256" key="2">
    <source>
        <dbReference type="ARBA" id="ARBA00007131"/>
    </source>
</evidence>
<dbReference type="SUPFAM" id="SSF52922">
    <property type="entry name" value="TK C-terminal domain-like"/>
    <property type="match status" value="1"/>
</dbReference>
<gene>
    <name evidence="6" type="ORF">KC980_04015</name>
</gene>
<dbReference type="Pfam" id="PF02779">
    <property type="entry name" value="Transket_pyr"/>
    <property type="match status" value="1"/>
</dbReference>
<dbReference type="SUPFAM" id="SSF52518">
    <property type="entry name" value="Thiamin diphosphate-binding fold (THDP-binding)"/>
    <property type="match status" value="1"/>
</dbReference>
<dbReference type="Gene3D" id="3.40.50.970">
    <property type="match status" value="1"/>
</dbReference>
<keyword evidence="3" id="KW-0808">Transferase</keyword>
<feature type="domain" description="Transketolase-like pyrimidine-binding" evidence="5">
    <location>
        <begin position="20"/>
        <end position="185"/>
    </location>
</feature>
<dbReference type="FunFam" id="3.40.50.970:FF:000129">
    <property type="entry name" value="Transketolase"/>
    <property type="match status" value="1"/>
</dbReference>
<evidence type="ECO:0000256" key="1">
    <source>
        <dbReference type="ARBA" id="ARBA00001964"/>
    </source>
</evidence>
<evidence type="ECO:0000313" key="7">
    <source>
        <dbReference type="Proteomes" id="UP000740557"/>
    </source>
</evidence>
<dbReference type="CDD" id="cd07033">
    <property type="entry name" value="TPP_PYR_DXS_TK_like"/>
    <property type="match status" value="1"/>
</dbReference>
<dbReference type="Gene3D" id="3.40.50.920">
    <property type="match status" value="1"/>
</dbReference>
<comment type="similarity">
    <text evidence="2">Belongs to the transketolase family.</text>
</comment>
<dbReference type="InterPro" id="IPR051157">
    <property type="entry name" value="PDH/Transketolase"/>
</dbReference>
<dbReference type="AlphaFoldDB" id="A0A955ECX7"/>
<evidence type="ECO:0000256" key="4">
    <source>
        <dbReference type="ARBA" id="ARBA00023052"/>
    </source>
</evidence>
<dbReference type="InterPro" id="IPR020826">
    <property type="entry name" value="Transketolase_BS"/>
</dbReference>
<dbReference type="Pfam" id="PF02780">
    <property type="entry name" value="Transketolase_C"/>
    <property type="match status" value="1"/>
</dbReference>
<organism evidence="6 7">
    <name type="scientific">candidate division WWE3 bacterium</name>
    <dbReference type="NCBI Taxonomy" id="2053526"/>
    <lineage>
        <taxon>Bacteria</taxon>
        <taxon>Katanobacteria</taxon>
    </lineage>
</organism>
<reference evidence="6" key="2">
    <citation type="journal article" date="2021" name="Microbiome">
        <title>Successional dynamics and alternative stable states in a saline activated sludge microbial community over 9 years.</title>
        <authorList>
            <person name="Wang Y."/>
            <person name="Ye J."/>
            <person name="Ju F."/>
            <person name="Liu L."/>
            <person name="Boyd J.A."/>
            <person name="Deng Y."/>
            <person name="Parks D.H."/>
            <person name="Jiang X."/>
            <person name="Yin X."/>
            <person name="Woodcroft B.J."/>
            <person name="Tyson G.W."/>
            <person name="Hugenholtz P."/>
            <person name="Polz M.F."/>
            <person name="Zhang T."/>
        </authorList>
    </citation>
    <scope>NUCLEOTIDE SEQUENCE</scope>
    <source>
        <strain evidence="6">HKST-UBA79</strain>
    </source>
</reference>
<keyword evidence="4" id="KW-0786">Thiamine pyrophosphate</keyword>
<dbReference type="InterPro" id="IPR009014">
    <property type="entry name" value="Transketo_C/PFOR_II"/>
</dbReference>
<evidence type="ECO:0000256" key="3">
    <source>
        <dbReference type="ARBA" id="ARBA00022679"/>
    </source>
</evidence>
<protein>
    <submittedName>
        <fullName evidence="6">Transketolase family protein</fullName>
    </submittedName>
</protein>
<dbReference type="InterPro" id="IPR033248">
    <property type="entry name" value="Transketolase_C"/>
</dbReference>
<dbReference type="PROSITE" id="PS00802">
    <property type="entry name" value="TRANSKETOLASE_2"/>
    <property type="match status" value="1"/>
</dbReference>
<accession>A0A955ECX7</accession>
<dbReference type="PANTHER" id="PTHR43825:SF1">
    <property type="entry name" value="TRANSKETOLASE-LIKE PYRIMIDINE-BINDING DOMAIN-CONTAINING PROTEIN"/>
    <property type="match status" value="1"/>
</dbReference>
<dbReference type="InterPro" id="IPR029061">
    <property type="entry name" value="THDP-binding"/>
</dbReference>
<comment type="cofactor">
    <cofactor evidence="1">
        <name>thiamine diphosphate</name>
        <dbReference type="ChEBI" id="CHEBI:58937"/>
    </cofactor>
</comment>